<feature type="region of interest" description="Disordered" evidence="1">
    <location>
        <begin position="1"/>
        <end position="25"/>
    </location>
</feature>
<gene>
    <name evidence="2" type="ORF">AGLA0713_LOCUS665</name>
</gene>
<name>A0A7S0PVL2_9STRA</name>
<evidence type="ECO:0008006" key="3">
    <source>
        <dbReference type="Google" id="ProtNLM"/>
    </source>
</evidence>
<organism evidence="2">
    <name type="scientific">Asterionellopsis glacialis</name>
    <dbReference type="NCBI Taxonomy" id="33640"/>
    <lineage>
        <taxon>Eukaryota</taxon>
        <taxon>Sar</taxon>
        <taxon>Stramenopiles</taxon>
        <taxon>Ochrophyta</taxon>
        <taxon>Bacillariophyta</taxon>
        <taxon>Fragilariophyceae</taxon>
        <taxon>Fragilariophycidae</taxon>
        <taxon>Fragilariales</taxon>
        <taxon>Fragilariaceae</taxon>
        <taxon>Asterionellopsis</taxon>
    </lineage>
</organism>
<dbReference type="SUPFAM" id="SSF55144">
    <property type="entry name" value="LigT-like"/>
    <property type="match status" value="1"/>
</dbReference>
<dbReference type="Gene3D" id="3.90.1140.10">
    <property type="entry name" value="Cyclic phosphodiesterase"/>
    <property type="match status" value="1"/>
</dbReference>
<accession>A0A7S0PVL2</accession>
<feature type="compositionally biased region" description="Basic residues" evidence="1">
    <location>
        <begin position="11"/>
        <end position="21"/>
    </location>
</feature>
<proteinExistence type="predicted"/>
<evidence type="ECO:0000313" key="2">
    <source>
        <dbReference type="EMBL" id="CAD8595837.1"/>
    </source>
</evidence>
<sequence>MEYGSCPPKDHLRKPNVRKPPKNSPQDFLLLPQWSPHISLAAGVTEARVAMDVAQQIASQGHSFLVDVSGGSEVDGETPETRSTIYFSWQRLRAAWIHCSVVAAGNNNNDNDDCCSVKNKHNKFGEDCLGNSCRQARNLLGDDAQTSKFIPHLSLVYFDQEELDQEQRSILRKELGDYFVGKDALHIESIWVASTEGKPGEWKVLKEFPLAGNKTNRLYYLEIVFALLCFAFLDNQKPFLELTYHQNTCVFPSKPKKTSAQTN</sequence>
<dbReference type="Pfam" id="PF07823">
    <property type="entry name" value="CPDase"/>
    <property type="match status" value="1"/>
</dbReference>
<dbReference type="GO" id="GO:0004112">
    <property type="term" value="F:cyclic-nucleotide phosphodiesterase activity"/>
    <property type="evidence" value="ECO:0007669"/>
    <property type="project" value="InterPro"/>
</dbReference>
<reference evidence="2" key="1">
    <citation type="submission" date="2021-01" db="EMBL/GenBank/DDBJ databases">
        <authorList>
            <person name="Corre E."/>
            <person name="Pelletier E."/>
            <person name="Niang G."/>
            <person name="Scheremetjew M."/>
            <person name="Finn R."/>
            <person name="Kale V."/>
            <person name="Holt S."/>
            <person name="Cochrane G."/>
            <person name="Meng A."/>
            <person name="Brown T."/>
            <person name="Cohen L."/>
        </authorList>
    </citation>
    <scope>NUCLEOTIDE SEQUENCE</scope>
</reference>
<evidence type="ECO:0000256" key="1">
    <source>
        <dbReference type="SAM" id="MobiDB-lite"/>
    </source>
</evidence>
<dbReference type="EMBL" id="HBEX01000987">
    <property type="protein sequence ID" value="CAD8595837.1"/>
    <property type="molecule type" value="Transcribed_RNA"/>
</dbReference>
<dbReference type="InterPro" id="IPR009097">
    <property type="entry name" value="Cyclic_Pdiesterase"/>
</dbReference>
<dbReference type="InterPro" id="IPR012386">
    <property type="entry name" value="Cyclic-nucl_3Pdiesterase"/>
</dbReference>
<dbReference type="AlphaFoldDB" id="A0A7S0PVL2"/>
<protein>
    <recommendedName>
        <fullName evidence="3">2',3'-cyclic-nucleotide 3'-phosphodiesterase</fullName>
    </recommendedName>
</protein>